<dbReference type="PROSITE" id="PS00687">
    <property type="entry name" value="ALDEHYDE_DEHYDR_GLU"/>
    <property type="match status" value="1"/>
</dbReference>
<keyword evidence="6" id="KW-1185">Reference proteome</keyword>
<dbReference type="Proteomes" id="UP001597145">
    <property type="component" value="Unassembled WGS sequence"/>
</dbReference>
<dbReference type="InterPro" id="IPR015590">
    <property type="entry name" value="Aldehyde_DH_dom"/>
</dbReference>
<sequence length="513" mass="53732">MTGATITSRVLGSVDRGAAPVHAAMAIAGGWSAAASGDRLDCIDPTTEEVVATVPAAGPADVDEAVRAAQEASHSWRALPWRRRAGLLHDLADAIEDVAEPIARLDVLDSGNPITGMRGDVVSAVAELRYYAGLAGQTHGESTPTGAETVSYTRREPYGVVARIVPFNHPFKFATGKSAAALAAGNAVIVKPGEQTSLSAIALAEIAEAVLPPGVLSVLTGTGAVAGQALVCHPGVQRVAFTGSVPTGRRILAAAAQNISHVTLELGGKNPLIVCPDVDPAQAARDAVASMNIARSNGQSCGSTSRVYVHESVRKRFTDALVERLEELRVGDPLDEANDAGPLAFAAHHARVLEHIGRARSDGATLAFGGARPLGLDRGYFVEPTLFTDVTDDMAIARDEVFGPVMALLGWSDLDDVVRRANASDLGLTANVLTRDLAVAHRVANELEAGYVYVNGTGRRPPGSPFGGWKQSGLGKENSHEELLSYTREKTVTLTLPSALPSWARTRPTRGDR</sequence>
<dbReference type="InterPro" id="IPR016161">
    <property type="entry name" value="Ald_DH/histidinol_DH"/>
</dbReference>
<keyword evidence="1 3" id="KW-0560">Oxidoreductase</keyword>
<comment type="caution">
    <text evidence="5">The sequence shown here is derived from an EMBL/GenBank/DDBJ whole genome shotgun (WGS) entry which is preliminary data.</text>
</comment>
<gene>
    <name evidence="5" type="ORF">ACFSCY_25545</name>
</gene>
<evidence type="ECO:0000256" key="1">
    <source>
        <dbReference type="ARBA" id="ARBA00023002"/>
    </source>
</evidence>
<reference evidence="6" key="1">
    <citation type="journal article" date="2019" name="Int. J. Syst. Evol. Microbiol.">
        <title>The Global Catalogue of Microorganisms (GCM) 10K type strain sequencing project: providing services to taxonomists for standard genome sequencing and annotation.</title>
        <authorList>
            <consortium name="The Broad Institute Genomics Platform"/>
            <consortium name="The Broad Institute Genome Sequencing Center for Infectious Disease"/>
            <person name="Wu L."/>
            <person name="Ma J."/>
        </authorList>
    </citation>
    <scope>NUCLEOTIDE SEQUENCE [LARGE SCALE GENOMIC DNA]</scope>
    <source>
        <strain evidence="6">JCM 12165</strain>
    </source>
</reference>
<proteinExistence type="inferred from homology"/>
<comment type="similarity">
    <text evidence="3">Belongs to the aldehyde dehydrogenase family.</text>
</comment>
<evidence type="ECO:0000256" key="3">
    <source>
        <dbReference type="RuleBase" id="RU003345"/>
    </source>
</evidence>
<name>A0ABW4FQW4_9PSEU</name>
<accession>A0ABW4FQW4</accession>
<dbReference type="SUPFAM" id="SSF53720">
    <property type="entry name" value="ALDH-like"/>
    <property type="match status" value="1"/>
</dbReference>
<dbReference type="Gene3D" id="3.40.605.10">
    <property type="entry name" value="Aldehyde Dehydrogenase, Chain A, domain 1"/>
    <property type="match status" value="1"/>
</dbReference>
<feature type="domain" description="Aldehyde dehydrogenase" evidence="4">
    <location>
        <begin position="31"/>
        <end position="492"/>
    </location>
</feature>
<dbReference type="Gene3D" id="3.40.309.10">
    <property type="entry name" value="Aldehyde Dehydrogenase, Chain A, domain 2"/>
    <property type="match status" value="1"/>
</dbReference>
<dbReference type="RefSeq" id="WP_343978584.1">
    <property type="nucleotide sequence ID" value="NZ_BAAAJG010000010.1"/>
</dbReference>
<dbReference type="EMBL" id="JBHUCP010000019">
    <property type="protein sequence ID" value="MFD1532793.1"/>
    <property type="molecule type" value="Genomic_DNA"/>
</dbReference>
<protein>
    <submittedName>
        <fullName evidence="5">Aldehyde dehydrogenase family protein</fullName>
    </submittedName>
</protein>
<evidence type="ECO:0000259" key="4">
    <source>
        <dbReference type="Pfam" id="PF00171"/>
    </source>
</evidence>
<dbReference type="InterPro" id="IPR016163">
    <property type="entry name" value="Ald_DH_C"/>
</dbReference>
<evidence type="ECO:0000313" key="5">
    <source>
        <dbReference type="EMBL" id="MFD1532793.1"/>
    </source>
</evidence>
<evidence type="ECO:0000256" key="2">
    <source>
        <dbReference type="PROSITE-ProRule" id="PRU10007"/>
    </source>
</evidence>
<dbReference type="PANTHER" id="PTHR11699">
    <property type="entry name" value="ALDEHYDE DEHYDROGENASE-RELATED"/>
    <property type="match status" value="1"/>
</dbReference>
<dbReference type="Pfam" id="PF00171">
    <property type="entry name" value="Aldedh"/>
    <property type="match status" value="1"/>
</dbReference>
<evidence type="ECO:0000313" key="6">
    <source>
        <dbReference type="Proteomes" id="UP001597145"/>
    </source>
</evidence>
<organism evidence="5 6">
    <name type="scientific">Pseudonocardia aurantiaca</name>
    <dbReference type="NCBI Taxonomy" id="75290"/>
    <lineage>
        <taxon>Bacteria</taxon>
        <taxon>Bacillati</taxon>
        <taxon>Actinomycetota</taxon>
        <taxon>Actinomycetes</taxon>
        <taxon>Pseudonocardiales</taxon>
        <taxon>Pseudonocardiaceae</taxon>
        <taxon>Pseudonocardia</taxon>
    </lineage>
</organism>
<dbReference type="InterPro" id="IPR029510">
    <property type="entry name" value="Ald_DH_CS_GLU"/>
</dbReference>
<dbReference type="InterPro" id="IPR016162">
    <property type="entry name" value="Ald_DH_N"/>
</dbReference>
<feature type="active site" evidence="2">
    <location>
        <position position="265"/>
    </location>
</feature>